<dbReference type="EMBL" id="VSSQ01048580">
    <property type="protein sequence ID" value="MPN02627.1"/>
    <property type="molecule type" value="Genomic_DNA"/>
</dbReference>
<sequence>MLYERLLTIAKTEGQNLIHTATDGEIYGHHEPYGDMALAALIKKVHDREDFQFTNYATYLAQHPATEEAFLHDGEEAKGTSWSCSHGVSRWYRDCGCHTGGDESWNQKWRTPLRQAFDHLACKLDAIFEKEVTNLLGTEMKPRDLLHSFSPVILAHEDMDTFLGRHTKDPDTKEALAKLLLGQKYKHFSFTSCGWFFNDLAGLEPRQNIVYALMALRLYEGFTKESLLELLLEDLQKAKANRKQDGTGRTLALEAMKELSGEVGSPLLHPQSPHCPERSLSGQLWVLQTG</sequence>
<dbReference type="Gene3D" id="3.20.110.10">
    <property type="entry name" value="Glycoside hydrolase 38, N terminal domain"/>
    <property type="match status" value="1"/>
</dbReference>
<dbReference type="InterPro" id="IPR021923">
    <property type="entry name" value="DUF3536"/>
</dbReference>
<dbReference type="AlphaFoldDB" id="A0A645ELH2"/>
<dbReference type="GO" id="GO:0005975">
    <property type="term" value="P:carbohydrate metabolic process"/>
    <property type="evidence" value="ECO:0007669"/>
    <property type="project" value="InterPro"/>
</dbReference>
<gene>
    <name evidence="1" type="ORF">SDC9_149843</name>
</gene>
<dbReference type="SUPFAM" id="SSF88713">
    <property type="entry name" value="Glycoside hydrolase/deacetylase"/>
    <property type="match status" value="1"/>
</dbReference>
<accession>A0A645ELH2</accession>
<dbReference type="InterPro" id="IPR027291">
    <property type="entry name" value="Glyco_hydro_38_N_sf"/>
</dbReference>
<organism evidence="1">
    <name type="scientific">bioreactor metagenome</name>
    <dbReference type="NCBI Taxonomy" id="1076179"/>
    <lineage>
        <taxon>unclassified sequences</taxon>
        <taxon>metagenomes</taxon>
        <taxon>ecological metagenomes</taxon>
    </lineage>
</organism>
<evidence type="ECO:0000313" key="1">
    <source>
        <dbReference type="EMBL" id="MPN02627.1"/>
    </source>
</evidence>
<reference evidence="1" key="1">
    <citation type="submission" date="2019-08" db="EMBL/GenBank/DDBJ databases">
        <authorList>
            <person name="Kucharzyk K."/>
            <person name="Murdoch R.W."/>
            <person name="Higgins S."/>
            <person name="Loffler F."/>
        </authorList>
    </citation>
    <scope>NUCLEOTIDE SEQUENCE</scope>
</reference>
<proteinExistence type="predicted"/>
<comment type="caution">
    <text evidence="1">The sequence shown here is derived from an EMBL/GenBank/DDBJ whole genome shotgun (WGS) entry which is preliminary data.</text>
</comment>
<name>A0A645ELH2_9ZZZZ</name>
<dbReference type="InterPro" id="IPR011330">
    <property type="entry name" value="Glyco_hydro/deAcase_b/a-brl"/>
</dbReference>
<protein>
    <recommendedName>
        <fullName evidence="2">Glycoside hydrolase family 57 N-terminal domain-containing protein</fullName>
    </recommendedName>
</protein>
<evidence type="ECO:0008006" key="2">
    <source>
        <dbReference type="Google" id="ProtNLM"/>
    </source>
</evidence>
<dbReference type="Pfam" id="PF12055">
    <property type="entry name" value="DUF3536"/>
    <property type="match status" value="1"/>
</dbReference>